<name>A0A1M2V8G5_TRAPU</name>
<dbReference type="AlphaFoldDB" id="A0A1M2V8G5"/>
<dbReference type="EMBL" id="MNAD01001590">
    <property type="protein sequence ID" value="OJT03864.1"/>
    <property type="molecule type" value="Genomic_DNA"/>
</dbReference>
<accession>A0A1M2V8G5</accession>
<proteinExistence type="predicted"/>
<evidence type="ECO:0000313" key="1">
    <source>
        <dbReference type="EMBL" id="OJT03864.1"/>
    </source>
</evidence>
<gene>
    <name evidence="1" type="ORF">TRAPUB_5455</name>
</gene>
<protein>
    <submittedName>
        <fullName evidence="1">Uncharacterized protein</fullName>
    </submittedName>
</protein>
<keyword evidence="2" id="KW-1185">Reference proteome</keyword>
<reference evidence="1 2" key="1">
    <citation type="submission" date="2016-10" db="EMBL/GenBank/DDBJ databases">
        <title>Genome sequence of the basidiomycete white-rot fungus Trametes pubescens.</title>
        <authorList>
            <person name="Makela M.R."/>
            <person name="Granchi Z."/>
            <person name="Peng M."/>
            <person name="De Vries R.P."/>
            <person name="Grigoriev I."/>
            <person name="Riley R."/>
            <person name="Hilden K."/>
        </authorList>
    </citation>
    <scope>NUCLEOTIDE SEQUENCE [LARGE SCALE GENOMIC DNA]</scope>
    <source>
        <strain evidence="1 2">FBCC735</strain>
    </source>
</reference>
<organism evidence="1 2">
    <name type="scientific">Trametes pubescens</name>
    <name type="common">White-rot fungus</name>
    <dbReference type="NCBI Taxonomy" id="154538"/>
    <lineage>
        <taxon>Eukaryota</taxon>
        <taxon>Fungi</taxon>
        <taxon>Dikarya</taxon>
        <taxon>Basidiomycota</taxon>
        <taxon>Agaricomycotina</taxon>
        <taxon>Agaricomycetes</taxon>
        <taxon>Polyporales</taxon>
        <taxon>Polyporaceae</taxon>
        <taxon>Trametes</taxon>
    </lineage>
</organism>
<sequence>MIRNIGNSAGGLDIVKNIALVALRDQFPAQYLPNICESHHLPDEPGKPTRSSARYMFAVKTFVVKMFDPSLV</sequence>
<dbReference type="Proteomes" id="UP000184267">
    <property type="component" value="Unassembled WGS sequence"/>
</dbReference>
<evidence type="ECO:0000313" key="2">
    <source>
        <dbReference type="Proteomes" id="UP000184267"/>
    </source>
</evidence>
<comment type="caution">
    <text evidence="1">The sequence shown here is derived from an EMBL/GenBank/DDBJ whole genome shotgun (WGS) entry which is preliminary data.</text>
</comment>